<dbReference type="Gene3D" id="2.30.29.30">
    <property type="entry name" value="Pleckstrin-homology domain (PH domain)/Phosphotyrosine-binding domain (PTB)"/>
    <property type="match status" value="1"/>
</dbReference>
<evidence type="ECO:0000313" key="6">
    <source>
        <dbReference type="EMBL" id="KAK3171197.1"/>
    </source>
</evidence>
<proteinExistence type="inferred from homology"/>
<dbReference type="InterPro" id="IPR013719">
    <property type="entry name" value="RTT106/SPT16-like_middle_dom"/>
</dbReference>
<dbReference type="Proteomes" id="UP001276659">
    <property type="component" value="Unassembled WGS sequence"/>
</dbReference>
<feature type="region of interest" description="Disordered" evidence="4">
    <location>
        <begin position="331"/>
        <end position="417"/>
    </location>
</feature>
<dbReference type="Gene3D" id="2.30.29.120">
    <property type="match status" value="1"/>
</dbReference>
<keyword evidence="7" id="KW-1185">Reference proteome</keyword>
<dbReference type="SMART" id="SM01287">
    <property type="entry name" value="Rtt106"/>
    <property type="match status" value="1"/>
</dbReference>
<evidence type="ECO:0000256" key="2">
    <source>
        <dbReference type="ARBA" id="ARBA00037550"/>
    </source>
</evidence>
<dbReference type="Pfam" id="PF08512">
    <property type="entry name" value="Rttp106-like_middle"/>
    <property type="match status" value="1"/>
</dbReference>
<dbReference type="InterPro" id="IPR050454">
    <property type="entry name" value="RTT106/SSRP1_HistChap/FACT"/>
</dbReference>
<comment type="function">
    <text evidence="2">Histones H3 and H4 chaperone involved in the nucleosome formation and heterochromatin silencing. Required for the deposition of H3K56ac-carrying H3-H4 complex onto newly-replicated DNA. Plays a role in the transcriptional regulation of the cell-cycle dependent histone genes by creating a repressive structure at the core histone gene promoter.</text>
</comment>
<dbReference type="PANTHER" id="PTHR45849">
    <property type="entry name" value="FACT COMPLEX SUBUNIT SSRP1"/>
    <property type="match status" value="1"/>
</dbReference>
<evidence type="ECO:0000313" key="7">
    <source>
        <dbReference type="Proteomes" id="UP001276659"/>
    </source>
</evidence>
<accession>A0AAD9Z6P6</accession>
<dbReference type="SUPFAM" id="SSF50729">
    <property type="entry name" value="PH domain-like"/>
    <property type="match status" value="1"/>
</dbReference>
<dbReference type="GO" id="GO:0042393">
    <property type="term" value="F:histone binding"/>
    <property type="evidence" value="ECO:0007669"/>
    <property type="project" value="TreeGrafter"/>
</dbReference>
<comment type="similarity">
    <text evidence="1">Belongs to the RTT106 family.</text>
</comment>
<gene>
    <name evidence="6" type="ORF">OEA41_003281</name>
</gene>
<dbReference type="AlphaFoldDB" id="A0AAD9Z6P6"/>
<dbReference type="EMBL" id="JASNWA010000008">
    <property type="protein sequence ID" value="KAK3171197.1"/>
    <property type="molecule type" value="Genomic_DNA"/>
</dbReference>
<feature type="compositionally biased region" description="Acidic residues" evidence="4">
    <location>
        <begin position="402"/>
        <end position="417"/>
    </location>
</feature>
<comment type="subunit">
    <text evidence="3">Interacts with histones H3 and H4.</text>
</comment>
<protein>
    <recommendedName>
        <fullName evidence="5">Histone chaperone RTT106/FACT complex subunit SPT16-like middle domain-containing protein</fullName>
    </recommendedName>
</protein>
<evidence type="ECO:0000256" key="4">
    <source>
        <dbReference type="SAM" id="MobiDB-lite"/>
    </source>
</evidence>
<feature type="compositionally biased region" description="Acidic residues" evidence="4">
    <location>
        <begin position="361"/>
        <end position="381"/>
    </location>
</feature>
<sequence length="417" mass="45736">MNTGHAIEAAFVQRPDLRRRVVETITKAPALERLFGDIARYVADLQHAINQEQGKDQEEHPSKKRKLKHRLLESASWEMGTFCTVTDVSFSIPQRKKLALQLGQSPKQGVRATIPSGDVEFGVNWGSVKDVFCLPVPEKAQAQYNFCIFSDATGDPASGQTLWTVPNTAPKDGTVTGAAVGQPGDTYRTLLISVINKALKPFGKHVVEPNGQEFASQIVQAHRKGETAFHVKAFRGSKDGFLFLLSSGIVWGFKKPLEFFAFDSIDSVSYTSVLQRTFNLNIAVRASDDANTQEFEFSMIDQADFAGIDNYVKRHELQDASMAEQRRAKKLNVNGVKGQEAAQEGDDQDEGELEKARREAEDLEDEEEEDDNFDPGSEGESEGSGSSSEEDEGGGGHGAEGDLVDEELGSEAEDVDD</sequence>
<dbReference type="PANTHER" id="PTHR45849:SF3">
    <property type="entry name" value="HISTONE CHAPERONE RTT106"/>
    <property type="match status" value="1"/>
</dbReference>
<evidence type="ECO:0000256" key="3">
    <source>
        <dbReference type="ARBA" id="ARBA00038654"/>
    </source>
</evidence>
<evidence type="ECO:0000259" key="5">
    <source>
        <dbReference type="SMART" id="SM01287"/>
    </source>
</evidence>
<evidence type="ECO:0000256" key="1">
    <source>
        <dbReference type="ARBA" id="ARBA00006159"/>
    </source>
</evidence>
<organism evidence="6 7">
    <name type="scientific">Lepraria neglecta</name>
    <dbReference type="NCBI Taxonomy" id="209136"/>
    <lineage>
        <taxon>Eukaryota</taxon>
        <taxon>Fungi</taxon>
        <taxon>Dikarya</taxon>
        <taxon>Ascomycota</taxon>
        <taxon>Pezizomycotina</taxon>
        <taxon>Lecanoromycetes</taxon>
        <taxon>OSLEUM clade</taxon>
        <taxon>Lecanoromycetidae</taxon>
        <taxon>Lecanorales</taxon>
        <taxon>Lecanorineae</taxon>
        <taxon>Stereocaulaceae</taxon>
        <taxon>Lepraria</taxon>
    </lineage>
</organism>
<feature type="domain" description="Histone chaperone RTT106/FACT complex subunit SPT16-like middle" evidence="5">
    <location>
        <begin position="228"/>
        <end position="322"/>
    </location>
</feature>
<dbReference type="GO" id="GO:0031491">
    <property type="term" value="F:nucleosome binding"/>
    <property type="evidence" value="ECO:0007669"/>
    <property type="project" value="TreeGrafter"/>
</dbReference>
<name>A0AAD9Z6P6_9LECA</name>
<feature type="compositionally biased region" description="Acidic residues" evidence="4">
    <location>
        <begin position="343"/>
        <end position="352"/>
    </location>
</feature>
<reference evidence="6" key="1">
    <citation type="submission" date="2022-11" db="EMBL/GenBank/DDBJ databases">
        <title>Chromosomal genome sequence assembly and mating type (MAT) locus characterization of the leprose asexual lichenized fungus Lepraria neglecta (Nyl.) Erichsen.</title>
        <authorList>
            <person name="Allen J.L."/>
            <person name="Pfeffer B."/>
        </authorList>
    </citation>
    <scope>NUCLEOTIDE SEQUENCE</scope>
    <source>
        <strain evidence="6">Allen 5258</strain>
    </source>
</reference>
<comment type="caution">
    <text evidence="6">The sequence shown here is derived from an EMBL/GenBank/DDBJ whole genome shotgun (WGS) entry which is preliminary data.</text>
</comment>
<dbReference type="InterPro" id="IPR011993">
    <property type="entry name" value="PH-like_dom_sf"/>
</dbReference>